<evidence type="ECO:0000256" key="1">
    <source>
        <dbReference type="SAM" id="SignalP"/>
    </source>
</evidence>
<proteinExistence type="predicted"/>
<dbReference type="GeneID" id="90073923"/>
<organism evidence="2 3">
    <name type="scientific">Saccharomycopsis crataegensis</name>
    <dbReference type="NCBI Taxonomy" id="43959"/>
    <lineage>
        <taxon>Eukaryota</taxon>
        <taxon>Fungi</taxon>
        <taxon>Dikarya</taxon>
        <taxon>Ascomycota</taxon>
        <taxon>Saccharomycotina</taxon>
        <taxon>Saccharomycetes</taxon>
        <taxon>Saccharomycopsidaceae</taxon>
        <taxon>Saccharomycopsis</taxon>
    </lineage>
</organism>
<feature type="chain" id="PRO_5043809002" evidence="1">
    <location>
        <begin position="19"/>
        <end position="152"/>
    </location>
</feature>
<dbReference type="AlphaFoldDB" id="A0AAV5QME4"/>
<reference evidence="2 3" key="1">
    <citation type="journal article" date="2023" name="Elife">
        <title>Identification of key yeast species and microbe-microbe interactions impacting larval growth of Drosophila in the wild.</title>
        <authorList>
            <person name="Mure A."/>
            <person name="Sugiura Y."/>
            <person name="Maeda R."/>
            <person name="Honda K."/>
            <person name="Sakurai N."/>
            <person name="Takahashi Y."/>
            <person name="Watada M."/>
            <person name="Katoh T."/>
            <person name="Gotoh A."/>
            <person name="Gotoh Y."/>
            <person name="Taniguchi I."/>
            <person name="Nakamura K."/>
            <person name="Hayashi T."/>
            <person name="Katayama T."/>
            <person name="Uemura T."/>
            <person name="Hattori Y."/>
        </authorList>
    </citation>
    <scope>NUCLEOTIDE SEQUENCE [LARGE SCALE GENOMIC DNA]</scope>
    <source>
        <strain evidence="2 3">SC-9</strain>
    </source>
</reference>
<dbReference type="RefSeq" id="XP_064852944.1">
    <property type="nucleotide sequence ID" value="XM_064996872.1"/>
</dbReference>
<gene>
    <name evidence="2" type="ORF">DASC09_032730</name>
</gene>
<accession>A0AAV5QME4</accession>
<comment type="caution">
    <text evidence="2">The sequence shown here is derived from an EMBL/GenBank/DDBJ whole genome shotgun (WGS) entry which is preliminary data.</text>
</comment>
<evidence type="ECO:0000313" key="3">
    <source>
        <dbReference type="Proteomes" id="UP001360560"/>
    </source>
</evidence>
<evidence type="ECO:0000313" key="2">
    <source>
        <dbReference type="EMBL" id="GMM35948.1"/>
    </source>
</evidence>
<dbReference type="EMBL" id="BTFZ01000011">
    <property type="protein sequence ID" value="GMM35948.1"/>
    <property type="molecule type" value="Genomic_DNA"/>
</dbReference>
<keyword evidence="3" id="KW-1185">Reference proteome</keyword>
<dbReference type="Proteomes" id="UP001360560">
    <property type="component" value="Unassembled WGS sequence"/>
</dbReference>
<feature type="signal peptide" evidence="1">
    <location>
        <begin position="1"/>
        <end position="18"/>
    </location>
</feature>
<name>A0AAV5QME4_9ASCO</name>
<protein>
    <submittedName>
        <fullName evidence="2">Uncharacterized protein</fullName>
    </submittedName>
</protein>
<sequence>MKFVTAATLFSSFATGLTAPVKREEEPQYFGLVTIHSGSAFQYAGVYEVESHPHVFSVAGSEGEYANLTMQTDSSLTNANGRGIYVDPSTGEVGLVGEGQSPSTGFTIEENILSYNDAEAFSACPSGENKWSLTFNSTCIGGTGVRLYAVSA</sequence>
<keyword evidence="1" id="KW-0732">Signal</keyword>